<dbReference type="AlphaFoldDB" id="A0A224Y4C5"/>
<feature type="signal peptide" evidence="2">
    <location>
        <begin position="1"/>
        <end position="21"/>
    </location>
</feature>
<keyword evidence="2" id="KW-0732">Signal</keyword>
<evidence type="ECO:0000313" key="3">
    <source>
        <dbReference type="EMBL" id="JAW15543.1"/>
    </source>
</evidence>
<name>A0A224Y4C5_9HEMI</name>
<evidence type="ECO:0000256" key="2">
    <source>
        <dbReference type="SAM" id="SignalP"/>
    </source>
</evidence>
<protein>
    <submittedName>
        <fullName evidence="3">Putative secreted protein</fullName>
    </submittedName>
</protein>
<reference evidence="3" key="1">
    <citation type="journal article" date="2018" name="PLoS Negl. Trop. Dis.">
        <title>An insight into the salivary gland and fat body transcriptome of Panstrongylus lignarius (Hemiptera: Heteroptera), the main vector of Chagas disease in Peru.</title>
        <authorList>
            <person name="Nevoa J.C."/>
            <person name="Mendes M.T."/>
            <person name="da Silva M.V."/>
            <person name="Soares S.C."/>
            <person name="Oliveira C.J.F."/>
            <person name="Ribeiro J.M.C."/>
        </authorList>
    </citation>
    <scope>NUCLEOTIDE SEQUENCE</scope>
</reference>
<feature type="region of interest" description="Disordered" evidence="1">
    <location>
        <begin position="55"/>
        <end position="81"/>
    </location>
</feature>
<dbReference type="EMBL" id="GFTR01000883">
    <property type="protein sequence ID" value="JAW15543.1"/>
    <property type="molecule type" value="Transcribed_RNA"/>
</dbReference>
<evidence type="ECO:0000256" key="1">
    <source>
        <dbReference type="SAM" id="MobiDB-lite"/>
    </source>
</evidence>
<sequence>MNTAGVLLISNVFLFLNKLSASFNSATMLFLSEESRRSLRTQSAGAGAGWTKLDGAGGGTGISPPGPTLPLPDAALLSRSS</sequence>
<feature type="compositionally biased region" description="Low complexity" evidence="1">
    <location>
        <begin position="71"/>
        <end position="81"/>
    </location>
</feature>
<proteinExistence type="predicted"/>
<organism evidence="3">
    <name type="scientific">Panstrongylus lignarius</name>
    <dbReference type="NCBI Taxonomy" id="156445"/>
    <lineage>
        <taxon>Eukaryota</taxon>
        <taxon>Metazoa</taxon>
        <taxon>Ecdysozoa</taxon>
        <taxon>Arthropoda</taxon>
        <taxon>Hexapoda</taxon>
        <taxon>Insecta</taxon>
        <taxon>Pterygota</taxon>
        <taxon>Neoptera</taxon>
        <taxon>Paraneoptera</taxon>
        <taxon>Hemiptera</taxon>
        <taxon>Heteroptera</taxon>
        <taxon>Panheteroptera</taxon>
        <taxon>Cimicomorpha</taxon>
        <taxon>Reduviidae</taxon>
        <taxon>Triatominae</taxon>
        <taxon>Panstrongylus</taxon>
    </lineage>
</organism>
<feature type="chain" id="PRO_5012443206" evidence="2">
    <location>
        <begin position="22"/>
        <end position="81"/>
    </location>
</feature>
<accession>A0A224Y4C5</accession>